<proteinExistence type="predicted"/>
<keyword evidence="1" id="KW-1133">Transmembrane helix</keyword>
<evidence type="ECO:0008006" key="4">
    <source>
        <dbReference type="Google" id="ProtNLM"/>
    </source>
</evidence>
<reference evidence="2 3" key="1">
    <citation type="submission" date="2023-07" db="EMBL/GenBank/DDBJ databases">
        <title>The novel representative of Negativicutes class, Anaeroselena agilis gen. nov. sp. nov.</title>
        <authorList>
            <person name="Prokofeva M.I."/>
            <person name="Elcheninov A.G."/>
            <person name="Klyukina A."/>
            <person name="Kublanov I.V."/>
            <person name="Frolov E.N."/>
            <person name="Podosokorskaya O.A."/>
        </authorList>
    </citation>
    <scope>NUCLEOTIDE SEQUENCE [LARGE SCALE GENOMIC DNA]</scope>
    <source>
        <strain evidence="2 3">4137-cl</strain>
    </source>
</reference>
<organism evidence="2 3">
    <name type="scientific">Anaeroselena agilis</name>
    <dbReference type="NCBI Taxonomy" id="3063788"/>
    <lineage>
        <taxon>Bacteria</taxon>
        <taxon>Bacillati</taxon>
        <taxon>Bacillota</taxon>
        <taxon>Negativicutes</taxon>
        <taxon>Acetonemataceae</taxon>
        <taxon>Anaeroselena</taxon>
    </lineage>
</organism>
<gene>
    <name evidence="2" type="ORF">Q4T40_05290</name>
</gene>
<evidence type="ECO:0000313" key="2">
    <source>
        <dbReference type="EMBL" id="MDT8900654.1"/>
    </source>
</evidence>
<dbReference type="RefSeq" id="WP_413779190.1">
    <property type="nucleotide sequence ID" value="NZ_JAUOZS010000001.1"/>
</dbReference>
<keyword evidence="1" id="KW-0812">Transmembrane</keyword>
<feature type="transmembrane region" description="Helical" evidence="1">
    <location>
        <begin position="32"/>
        <end position="50"/>
    </location>
</feature>
<accession>A0ABU3NUZ9</accession>
<evidence type="ECO:0000256" key="1">
    <source>
        <dbReference type="SAM" id="Phobius"/>
    </source>
</evidence>
<keyword evidence="1" id="KW-0472">Membrane</keyword>
<dbReference type="Proteomes" id="UP001254848">
    <property type="component" value="Unassembled WGS sequence"/>
</dbReference>
<name>A0ABU3NUZ9_9FIRM</name>
<comment type="caution">
    <text evidence="2">The sequence shown here is derived from an EMBL/GenBank/DDBJ whole genome shotgun (WGS) entry which is preliminary data.</text>
</comment>
<dbReference type="Pfam" id="PF10746">
    <property type="entry name" value="Phage_holin_2_2"/>
    <property type="match status" value="1"/>
</dbReference>
<keyword evidence="3" id="KW-1185">Reference proteome</keyword>
<dbReference type="InterPro" id="IPR019682">
    <property type="entry name" value="Phage_T7_Gp17.5_holin"/>
</dbReference>
<evidence type="ECO:0000313" key="3">
    <source>
        <dbReference type="Proteomes" id="UP001254848"/>
    </source>
</evidence>
<sequence>MNQNDIQSEVIRALPPVGVSATSYFGVTLQDWVLYVTIVYTLLLIAQKILKLADWWWWERKGKK</sequence>
<dbReference type="EMBL" id="JAUOZS010000001">
    <property type="protein sequence ID" value="MDT8900654.1"/>
    <property type="molecule type" value="Genomic_DNA"/>
</dbReference>
<protein>
    <recommendedName>
        <fullName evidence="4">Holin</fullName>
    </recommendedName>
</protein>